<reference evidence="1 2" key="1">
    <citation type="submission" date="2020-04" db="EMBL/GenBank/DDBJ databases">
        <title>Genomic analysis of gastric non-Helicobacter pylori Helicobacters isolated in Japan.</title>
        <authorList>
            <person name="Suzuki M."/>
            <person name="Rimbara E."/>
        </authorList>
    </citation>
    <scope>NUCLEOTIDE SEQUENCE [LARGE SCALE GENOMIC DNA]</scope>
    <source>
        <strain evidence="1 2">NHP19-0020</strain>
        <plasmid evidence="1 2">pNHP190020_1</plasmid>
    </source>
</reference>
<dbReference type="Proteomes" id="UP000509742">
    <property type="component" value="Plasmid pNHP190020_1"/>
</dbReference>
<keyword evidence="2" id="KW-1185">Reference proteome</keyword>
<keyword evidence="1" id="KW-0614">Plasmid</keyword>
<evidence type="ECO:0000313" key="1">
    <source>
        <dbReference type="EMBL" id="BCD46772.1"/>
    </source>
</evidence>
<name>A0ABM7L1T1_9HELI</name>
<dbReference type="EMBL" id="AP023037">
    <property type="protein sequence ID" value="BCD46772.1"/>
    <property type="molecule type" value="Genomic_DNA"/>
</dbReference>
<sequence length="311" mass="36482">MSVIIMRLVQNLVCIIAMILLSCALVAKPLKFVPMMKEHDLLRLFYLTEAQKPYALNCNQEINALDYLDPNSKEKKIEVPLSWIDDLDACTRYSLLWESGRRHHTLVSNNYLFENFHATAVRTIDDPIYGSKSIEESAKTTRVFSKKVKEIAKQCNEKYGRPAGSAHTPWQQKEKMIKDWMHEVSSCINSKQSEIKANIHLDDQSRIISMDEHNCREWQKSYKLSEDQLRDQKELLAKEREYKRKHHCKWKDGYTYCYLADSNQTGHSAEYIYEHSPDAKQFKLYSTTNTPEYERCKKDYGIQIGPEPRLK</sequence>
<evidence type="ECO:0000313" key="2">
    <source>
        <dbReference type="Proteomes" id="UP000509742"/>
    </source>
</evidence>
<dbReference type="PROSITE" id="PS51257">
    <property type="entry name" value="PROKAR_LIPOPROTEIN"/>
    <property type="match status" value="1"/>
</dbReference>
<evidence type="ECO:0008006" key="3">
    <source>
        <dbReference type="Google" id="ProtNLM"/>
    </source>
</evidence>
<proteinExistence type="predicted"/>
<gene>
    <name evidence="1" type="ORF">NHP190020_18110</name>
</gene>
<protein>
    <recommendedName>
        <fullName evidence="3">Lipoprotein</fullName>
    </recommendedName>
</protein>
<geneLocation type="plasmid" evidence="1 2">
    <name>pNHP190020_1</name>
</geneLocation>
<organism evidence="1 2">
    <name type="scientific">Helicobacter suis</name>
    <dbReference type="NCBI Taxonomy" id="104628"/>
    <lineage>
        <taxon>Bacteria</taxon>
        <taxon>Pseudomonadati</taxon>
        <taxon>Campylobacterota</taxon>
        <taxon>Epsilonproteobacteria</taxon>
        <taxon>Campylobacterales</taxon>
        <taxon>Helicobacteraceae</taxon>
        <taxon>Helicobacter</taxon>
    </lineage>
</organism>
<accession>A0ABM7L1T1</accession>